<dbReference type="SUPFAM" id="SSF52833">
    <property type="entry name" value="Thioredoxin-like"/>
    <property type="match status" value="1"/>
</dbReference>
<accession>A0A399T9Z0</accession>
<evidence type="ECO:0000313" key="1">
    <source>
        <dbReference type="EMBL" id="RIJ50773.1"/>
    </source>
</evidence>
<name>A0A399T9Z0_9BACT</name>
<protein>
    <submittedName>
        <fullName evidence="1">Thioredoxin</fullName>
    </submittedName>
</protein>
<sequence>MKLLSTGLHEIETAAELDKFINENENVMVCCGRMGPMCLPVYDIMEELEEERENVKFAVMAFDNPEAGVIRSAPECRGFMGLPFTMYYKNGAVAHATSSIQNMQQVTGILDKQFGA</sequence>
<dbReference type="Gene3D" id="3.40.30.10">
    <property type="entry name" value="Glutaredoxin"/>
    <property type="match status" value="1"/>
</dbReference>
<comment type="caution">
    <text evidence="1">The sequence shown here is derived from an EMBL/GenBank/DDBJ whole genome shotgun (WGS) entry which is preliminary data.</text>
</comment>
<dbReference type="AlphaFoldDB" id="A0A399T9Z0"/>
<proteinExistence type="predicted"/>
<reference evidence="1 2" key="1">
    <citation type="submission" date="2018-08" db="EMBL/GenBank/DDBJ databases">
        <title>Pallidiluteibacterium maritimus gen. nov., sp. nov., isolated from coastal sediment.</title>
        <authorList>
            <person name="Zhou L.Y."/>
        </authorList>
    </citation>
    <scope>NUCLEOTIDE SEQUENCE [LARGE SCALE GENOMIC DNA]</scope>
    <source>
        <strain evidence="1 2">XSD2</strain>
    </source>
</reference>
<organism evidence="1 2">
    <name type="scientific">Maribellus luteus</name>
    <dbReference type="NCBI Taxonomy" id="2305463"/>
    <lineage>
        <taxon>Bacteria</taxon>
        <taxon>Pseudomonadati</taxon>
        <taxon>Bacteroidota</taxon>
        <taxon>Bacteroidia</taxon>
        <taxon>Marinilabiliales</taxon>
        <taxon>Prolixibacteraceae</taxon>
        <taxon>Maribellus</taxon>
    </lineage>
</organism>
<dbReference type="RefSeq" id="WP_119436241.1">
    <property type="nucleotide sequence ID" value="NZ_QWGR01000001.1"/>
</dbReference>
<dbReference type="InterPro" id="IPR036249">
    <property type="entry name" value="Thioredoxin-like_sf"/>
</dbReference>
<dbReference type="Proteomes" id="UP000265926">
    <property type="component" value="Unassembled WGS sequence"/>
</dbReference>
<dbReference type="EMBL" id="QWGR01000001">
    <property type="protein sequence ID" value="RIJ50773.1"/>
    <property type="molecule type" value="Genomic_DNA"/>
</dbReference>
<keyword evidence="2" id="KW-1185">Reference proteome</keyword>
<evidence type="ECO:0000313" key="2">
    <source>
        <dbReference type="Proteomes" id="UP000265926"/>
    </source>
</evidence>
<dbReference type="OrthoDB" id="3035211at2"/>
<gene>
    <name evidence="1" type="ORF">D1614_02255</name>
</gene>